<dbReference type="InterPro" id="IPR036259">
    <property type="entry name" value="MFS_trans_sf"/>
</dbReference>
<evidence type="ECO:0000313" key="8">
    <source>
        <dbReference type="Proteomes" id="UP001345013"/>
    </source>
</evidence>
<accession>A0ABR0KES5</accession>
<name>A0ABR0KES5_9EURO</name>
<dbReference type="PANTHER" id="PTHR43791">
    <property type="entry name" value="PERMEASE-RELATED"/>
    <property type="match status" value="1"/>
</dbReference>
<feature type="transmembrane region" description="Helical" evidence="6">
    <location>
        <begin position="143"/>
        <end position="165"/>
    </location>
</feature>
<keyword evidence="8" id="KW-1185">Reference proteome</keyword>
<evidence type="ECO:0000256" key="1">
    <source>
        <dbReference type="ARBA" id="ARBA00004141"/>
    </source>
</evidence>
<evidence type="ECO:0000313" key="7">
    <source>
        <dbReference type="EMBL" id="KAK5094687.1"/>
    </source>
</evidence>
<comment type="subcellular location">
    <subcellularLocation>
        <location evidence="1">Membrane</location>
        <topology evidence="1">Multi-pass membrane protein</topology>
    </subcellularLocation>
</comment>
<evidence type="ECO:0000256" key="3">
    <source>
        <dbReference type="ARBA" id="ARBA00022692"/>
    </source>
</evidence>
<protein>
    <recommendedName>
        <fullName evidence="9">MFS general substrate transporter</fullName>
    </recommendedName>
</protein>
<dbReference type="Pfam" id="PF07690">
    <property type="entry name" value="MFS_1"/>
    <property type="match status" value="1"/>
</dbReference>
<comment type="caution">
    <text evidence="7">The sequence shown here is derived from an EMBL/GenBank/DDBJ whole genome shotgun (WGS) entry which is preliminary data.</text>
</comment>
<dbReference type="SUPFAM" id="SSF103473">
    <property type="entry name" value="MFS general substrate transporter"/>
    <property type="match status" value="1"/>
</dbReference>
<evidence type="ECO:0000256" key="4">
    <source>
        <dbReference type="ARBA" id="ARBA00022989"/>
    </source>
</evidence>
<keyword evidence="5 6" id="KW-0472">Membrane</keyword>
<feature type="transmembrane region" description="Helical" evidence="6">
    <location>
        <begin position="85"/>
        <end position="105"/>
    </location>
</feature>
<evidence type="ECO:0000256" key="2">
    <source>
        <dbReference type="ARBA" id="ARBA00022448"/>
    </source>
</evidence>
<keyword evidence="2" id="KW-0813">Transport</keyword>
<keyword evidence="4 6" id="KW-1133">Transmembrane helix</keyword>
<evidence type="ECO:0008006" key="9">
    <source>
        <dbReference type="Google" id="ProtNLM"/>
    </source>
</evidence>
<evidence type="ECO:0000256" key="6">
    <source>
        <dbReference type="SAM" id="Phobius"/>
    </source>
</evidence>
<feature type="transmembrane region" description="Helical" evidence="6">
    <location>
        <begin position="208"/>
        <end position="227"/>
    </location>
</feature>
<dbReference type="InterPro" id="IPR011701">
    <property type="entry name" value="MFS"/>
</dbReference>
<gene>
    <name evidence="7" type="ORF">LTR24_003387</name>
</gene>
<feature type="transmembrane region" description="Helical" evidence="6">
    <location>
        <begin position="117"/>
        <end position="137"/>
    </location>
</feature>
<evidence type="ECO:0000256" key="5">
    <source>
        <dbReference type="ARBA" id="ARBA00023136"/>
    </source>
</evidence>
<dbReference type="Proteomes" id="UP001345013">
    <property type="component" value="Unassembled WGS sequence"/>
</dbReference>
<reference evidence="7 8" key="1">
    <citation type="submission" date="2023-08" db="EMBL/GenBank/DDBJ databases">
        <title>Black Yeasts Isolated from many extreme environments.</title>
        <authorList>
            <person name="Coleine C."/>
            <person name="Stajich J.E."/>
            <person name="Selbmann L."/>
        </authorList>
    </citation>
    <scope>NUCLEOTIDE SEQUENCE [LARGE SCALE GENOMIC DNA]</scope>
    <source>
        <strain evidence="7 8">CCFEE 5885</strain>
    </source>
</reference>
<dbReference type="PANTHER" id="PTHR43791:SF36">
    <property type="entry name" value="TRANSPORTER, PUTATIVE (AFU_ORTHOLOGUE AFUA_6G08340)-RELATED"/>
    <property type="match status" value="1"/>
</dbReference>
<organism evidence="7 8">
    <name type="scientific">Lithohypha guttulata</name>
    <dbReference type="NCBI Taxonomy" id="1690604"/>
    <lineage>
        <taxon>Eukaryota</taxon>
        <taxon>Fungi</taxon>
        <taxon>Dikarya</taxon>
        <taxon>Ascomycota</taxon>
        <taxon>Pezizomycotina</taxon>
        <taxon>Eurotiomycetes</taxon>
        <taxon>Chaetothyriomycetidae</taxon>
        <taxon>Chaetothyriales</taxon>
        <taxon>Trichomeriaceae</taxon>
        <taxon>Lithohypha</taxon>
    </lineage>
</organism>
<sequence length="265" mass="29779">MALLPSTPETVRFFFTEDEKALLIKRSRRAQNTGKSKIRPKLILRVLTDPKFWMLVSIESALQICLNTFSNFLPAILRGFGWSSIKSQLMTVIIYACAWVSILFWSRISDKIQRRGLVVLVNMSVAAIGYILLLTITGPSGRFASTCVLAIGIYPQIVITSVWLATMNVGYTYRASAVALANSISQAVAIAGNQAYVDPPLYRRGHAASLALVVFAAAMTGVLLFTLRHENRKKTREQWTEKSREMRKLTIDDIGNRHPDHFYCY</sequence>
<dbReference type="EMBL" id="JAVRRG010000032">
    <property type="protein sequence ID" value="KAK5094687.1"/>
    <property type="molecule type" value="Genomic_DNA"/>
</dbReference>
<keyword evidence="3 6" id="KW-0812">Transmembrane</keyword>
<dbReference type="Gene3D" id="1.20.1250.20">
    <property type="entry name" value="MFS general substrate transporter like domains"/>
    <property type="match status" value="1"/>
</dbReference>
<proteinExistence type="predicted"/>
<feature type="transmembrane region" description="Helical" evidence="6">
    <location>
        <begin position="177"/>
        <end position="196"/>
    </location>
</feature>